<name>A0A9X2IYQ6_9NOCA</name>
<dbReference type="AlphaFoldDB" id="A0A9X2IYQ6"/>
<gene>
    <name evidence="2" type="ORF">NDR86_17420</name>
</gene>
<dbReference type="InterPro" id="IPR016181">
    <property type="entry name" value="Acyl_CoA_acyltransferase"/>
</dbReference>
<accession>A0A9X2IYQ6</accession>
<evidence type="ECO:0000259" key="1">
    <source>
        <dbReference type="PROSITE" id="PS51186"/>
    </source>
</evidence>
<dbReference type="EMBL" id="JAMRXG010000007">
    <property type="protein sequence ID" value="MCM6775255.1"/>
    <property type="molecule type" value="Genomic_DNA"/>
</dbReference>
<reference evidence="2" key="1">
    <citation type="submission" date="2022-06" db="EMBL/GenBank/DDBJ databases">
        <title>Novel species in genus nocardia.</title>
        <authorList>
            <person name="Li F."/>
        </authorList>
    </citation>
    <scope>NUCLEOTIDE SEQUENCE</scope>
    <source>
        <strain evidence="2">CDC141</strain>
    </source>
</reference>
<dbReference type="SUPFAM" id="SSF55729">
    <property type="entry name" value="Acyl-CoA N-acyltransferases (Nat)"/>
    <property type="match status" value="1"/>
</dbReference>
<dbReference type="Pfam" id="PF00583">
    <property type="entry name" value="Acetyltransf_1"/>
    <property type="match status" value="1"/>
</dbReference>
<evidence type="ECO:0000313" key="2">
    <source>
        <dbReference type="EMBL" id="MCM6775255.1"/>
    </source>
</evidence>
<evidence type="ECO:0000313" key="3">
    <source>
        <dbReference type="Proteomes" id="UP001139157"/>
    </source>
</evidence>
<dbReference type="GO" id="GO:0016747">
    <property type="term" value="F:acyltransferase activity, transferring groups other than amino-acyl groups"/>
    <property type="evidence" value="ECO:0007669"/>
    <property type="project" value="InterPro"/>
</dbReference>
<sequence length="172" mass="19233">MRTTIVRGAREAALAQIEALVRLYGLVFAEPPYHEGPEDIERFRQLLREEVELPGFTMVRALDGEALIGMAYGFRKPPGDWWVDAETPPAPALLDAPKFAVMEFAVHPDHRGRGLGRALLRELLHGRSEPFAALCVNAAAPAHAMYLRWGWRPAGRRVLGDRVIDILHLPLN</sequence>
<keyword evidence="2" id="KW-0012">Acyltransferase</keyword>
<dbReference type="CDD" id="cd04301">
    <property type="entry name" value="NAT_SF"/>
    <property type="match status" value="1"/>
</dbReference>
<protein>
    <submittedName>
        <fullName evidence="2">GNAT family N-acetyltransferase</fullName>
        <ecNumber evidence="2">2.3.1.-</ecNumber>
    </submittedName>
</protein>
<dbReference type="Proteomes" id="UP001139157">
    <property type="component" value="Unassembled WGS sequence"/>
</dbReference>
<dbReference type="RefSeq" id="WP_251913352.1">
    <property type="nucleotide sequence ID" value="NZ_JAMRXG010000007.1"/>
</dbReference>
<dbReference type="PROSITE" id="PS51186">
    <property type="entry name" value="GNAT"/>
    <property type="match status" value="1"/>
</dbReference>
<proteinExistence type="predicted"/>
<dbReference type="Gene3D" id="3.40.630.30">
    <property type="match status" value="1"/>
</dbReference>
<keyword evidence="2" id="KW-0808">Transferase</keyword>
<dbReference type="InterPro" id="IPR000182">
    <property type="entry name" value="GNAT_dom"/>
</dbReference>
<dbReference type="EC" id="2.3.1.-" evidence="2"/>
<organism evidence="2 3">
    <name type="scientific">Nocardia pulmonis</name>
    <dbReference type="NCBI Taxonomy" id="2951408"/>
    <lineage>
        <taxon>Bacteria</taxon>
        <taxon>Bacillati</taxon>
        <taxon>Actinomycetota</taxon>
        <taxon>Actinomycetes</taxon>
        <taxon>Mycobacteriales</taxon>
        <taxon>Nocardiaceae</taxon>
        <taxon>Nocardia</taxon>
    </lineage>
</organism>
<feature type="domain" description="N-acetyltransferase" evidence="1">
    <location>
        <begin position="4"/>
        <end position="170"/>
    </location>
</feature>
<keyword evidence="3" id="KW-1185">Reference proteome</keyword>
<comment type="caution">
    <text evidence="2">The sequence shown here is derived from an EMBL/GenBank/DDBJ whole genome shotgun (WGS) entry which is preliminary data.</text>
</comment>